<dbReference type="SUPFAM" id="SSF51445">
    <property type="entry name" value="(Trans)glycosidases"/>
    <property type="match status" value="1"/>
</dbReference>
<protein>
    <submittedName>
        <fullName evidence="3">Beta-glucuronidase</fullName>
    </submittedName>
</protein>
<sequence>MACGTLRADLSNNRLQGARGAVVPAATAGAVKMTAAESVSDFYTLPVGIRTVAVTKSKFLINGKPFYFHGVNKHEDSDGSEGKASTASLLIKRISTHSVGSGQIPFTSHYPYSEEVSAAQDRYGIVVIDECPGCGHCAAVQSFGNESLRYHLEVMEELVRRDKITLQL</sequence>
<evidence type="ECO:0000256" key="1">
    <source>
        <dbReference type="ARBA" id="ARBA00007401"/>
    </source>
</evidence>
<name>A0ABQ0ET44_APOSI</name>
<dbReference type="InterPro" id="IPR017853">
    <property type="entry name" value="GH"/>
</dbReference>
<evidence type="ECO:0000313" key="4">
    <source>
        <dbReference type="Proteomes" id="UP001623349"/>
    </source>
</evidence>
<keyword evidence="4" id="KW-1185">Reference proteome</keyword>
<comment type="caution">
    <text evidence="3">The sequence shown here is derived from an EMBL/GenBank/DDBJ whole genome shotgun (WGS) entry which is preliminary data.</text>
</comment>
<dbReference type="Gene3D" id="3.20.20.80">
    <property type="entry name" value="Glycosidases"/>
    <property type="match status" value="1"/>
</dbReference>
<dbReference type="Proteomes" id="UP001623349">
    <property type="component" value="Unassembled WGS sequence"/>
</dbReference>
<reference evidence="3 4" key="1">
    <citation type="submission" date="2024-08" db="EMBL/GenBank/DDBJ databases">
        <title>The draft genome of Apodemus speciosus.</title>
        <authorList>
            <person name="Nabeshima K."/>
            <person name="Suzuki S."/>
            <person name="Onuma M."/>
        </authorList>
    </citation>
    <scope>NUCLEOTIDE SEQUENCE [LARGE SCALE GENOMIC DNA]</scope>
    <source>
        <strain evidence="3">IB14-021</strain>
    </source>
</reference>
<dbReference type="InterPro" id="IPR006103">
    <property type="entry name" value="Glyco_hydro_2_cat"/>
</dbReference>
<dbReference type="Pfam" id="PF02836">
    <property type="entry name" value="Glyco_hydro_2_C"/>
    <property type="match status" value="1"/>
</dbReference>
<dbReference type="PANTHER" id="PTHR10066">
    <property type="entry name" value="BETA-GLUCURONIDASE"/>
    <property type="match status" value="1"/>
</dbReference>
<dbReference type="PANTHER" id="PTHR10066:SF67">
    <property type="entry name" value="BETA-GLUCURONIDASE"/>
    <property type="match status" value="1"/>
</dbReference>
<gene>
    <name evidence="3" type="ORF">APTSU1_000546300</name>
</gene>
<comment type="similarity">
    <text evidence="1">Belongs to the glycosyl hydrolase 2 family.</text>
</comment>
<evidence type="ECO:0000259" key="2">
    <source>
        <dbReference type="Pfam" id="PF02836"/>
    </source>
</evidence>
<evidence type="ECO:0000313" key="3">
    <source>
        <dbReference type="EMBL" id="GAB1290233.1"/>
    </source>
</evidence>
<feature type="domain" description="Glycoside hydrolase family 2 catalytic" evidence="2">
    <location>
        <begin position="52"/>
        <end position="163"/>
    </location>
</feature>
<accession>A0ABQ0ET44</accession>
<organism evidence="3 4">
    <name type="scientific">Apodemus speciosus</name>
    <name type="common">Large Japanese field mouse</name>
    <dbReference type="NCBI Taxonomy" id="105296"/>
    <lineage>
        <taxon>Eukaryota</taxon>
        <taxon>Metazoa</taxon>
        <taxon>Chordata</taxon>
        <taxon>Craniata</taxon>
        <taxon>Vertebrata</taxon>
        <taxon>Euteleostomi</taxon>
        <taxon>Mammalia</taxon>
        <taxon>Eutheria</taxon>
        <taxon>Euarchontoglires</taxon>
        <taxon>Glires</taxon>
        <taxon>Rodentia</taxon>
        <taxon>Myomorpha</taxon>
        <taxon>Muroidea</taxon>
        <taxon>Muridae</taxon>
        <taxon>Murinae</taxon>
        <taxon>Apodemus</taxon>
    </lineage>
</organism>
<dbReference type="EMBL" id="BAAFST010000005">
    <property type="protein sequence ID" value="GAB1290233.1"/>
    <property type="molecule type" value="Genomic_DNA"/>
</dbReference>
<proteinExistence type="inferred from homology"/>